<feature type="non-terminal residue" evidence="1">
    <location>
        <position position="1"/>
    </location>
</feature>
<name>X1L1J8_9ZZZZ</name>
<reference evidence="1" key="1">
    <citation type="journal article" date="2014" name="Front. Microbiol.">
        <title>High frequency of phylogenetically diverse reductive dehalogenase-homologous genes in deep subseafloor sedimentary metagenomes.</title>
        <authorList>
            <person name="Kawai M."/>
            <person name="Futagami T."/>
            <person name="Toyoda A."/>
            <person name="Takaki Y."/>
            <person name="Nishi S."/>
            <person name="Hori S."/>
            <person name="Arai W."/>
            <person name="Tsubouchi T."/>
            <person name="Morono Y."/>
            <person name="Uchiyama I."/>
            <person name="Ito T."/>
            <person name="Fujiyama A."/>
            <person name="Inagaki F."/>
            <person name="Takami H."/>
        </authorList>
    </citation>
    <scope>NUCLEOTIDE SEQUENCE</scope>
    <source>
        <strain evidence="1">Expedition CK06-06</strain>
    </source>
</reference>
<accession>X1L1J8</accession>
<dbReference type="AlphaFoldDB" id="X1L1J8"/>
<evidence type="ECO:0000313" key="1">
    <source>
        <dbReference type="EMBL" id="GAH96319.1"/>
    </source>
</evidence>
<gene>
    <name evidence="1" type="ORF">S03H2_71992</name>
</gene>
<comment type="caution">
    <text evidence="1">The sequence shown here is derived from an EMBL/GenBank/DDBJ whole genome shotgun (WGS) entry which is preliminary data.</text>
</comment>
<organism evidence="1">
    <name type="scientific">marine sediment metagenome</name>
    <dbReference type="NCBI Taxonomy" id="412755"/>
    <lineage>
        <taxon>unclassified sequences</taxon>
        <taxon>metagenomes</taxon>
        <taxon>ecological metagenomes</taxon>
    </lineage>
</organism>
<dbReference type="EMBL" id="BARU01048437">
    <property type="protein sequence ID" value="GAH96319.1"/>
    <property type="molecule type" value="Genomic_DNA"/>
</dbReference>
<protein>
    <submittedName>
        <fullName evidence="1">Uncharacterized protein</fullName>
    </submittedName>
</protein>
<proteinExistence type="predicted"/>
<sequence length="49" mass="5512">LHSSFGNSNVVHPGNNNSTIFLKSYTGMEIDARKSMMYYIKNADMRISA</sequence>